<proteinExistence type="predicted"/>
<name>A0ABQ9WHH1_SAGOE</name>
<evidence type="ECO:0000256" key="1">
    <source>
        <dbReference type="SAM" id="MobiDB-lite"/>
    </source>
</evidence>
<reference evidence="2 3" key="1">
    <citation type="submission" date="2023-05" db="EMBL/GenBank/DDBJ databases">
        <title>B98-5 Cell Line De Novo Hybrid Assembly: An Optical Mapping Approach.</title>
        <authorList>
            <person name="Kananen K."/>
            <person name="Auerbach J.A."/>
            <person name="Kautto E."/>
            <person name="Blachly J.S."/>
        </authorList>
    </citation>
    <scope>NUCLEOTIDE SEQUENCE [LARGE SCALE GENOMIC DNA]</scope>
    <source>
        <strain evidence="2">B95-8</strain>
        <tissue evidence="2">Cell line</tissue>
    </source>
</reference>
<feature type="region of interest" description="Disordered" evidence="1">
    <location>
        <begin position="18"/>
        <end position="37"/>
    </location>
</feature>
<dbReference type="EMBL" id="JASSZA010000001">
    <property type="protein sequence ID" value="KAK2120771.1"/>
    <property type="molecule type" value="Genomic_DNA"/>
</dbReference>
<keyword evidence="3" id="KW-1185">Reference proteome</keyword>
<dbReference type="Proteomes" id="UP001266305">
    <property type="component" value="Unassembled WGS sequence"/>
</dbReference>
<protein>
    <submittedName>
        <fullName evidence="2">Uncharacterized protein</fullName>
    </submittedName>
</protein>
<sequence length="133" mass="14188">MAHPDPTVHAAFSLDWHTLQPHSASPPGAPTPSCTRTPAQAWGDGCPHMSCGSMRNHLETLTTINGLTGCRAEGQGRWRELRQPLATGQQSQELMFRPHVALLWRAMAWGGCDLKEGLVHSGDGALVVGASAS</sequence>
<evidence type="ECO:0000313" key="3">
    <source>
        <dbReference type="Proteomes" id="UP001266305"/>
    </source>
</evidence>
<comment type="caution">
    <text evidence="2">The sequence shown here is derived from an EMBL/GenBank/DDBJ whole genome shotgun (WGS) entry which is preliminary data.</text>
</comment>
<gene>
    <name evidence="2" type="ORF">P7K49_002157</name>
</gene>
<organism evidence="2 3">
    <name type="scientific">Saguinus oedipus</name>
    <name type="common">Cotton-top tamarin</name>
    <name type="synonym">Oedipomidas oedipus</name>
    <dbReference type="NCBI Taxonomy" id="9490"/>
    <lineage>
        <taxon>Eukaryota</taxon>
        <taxon>Metazoa</taxon>
        <taxon>Chordata</taxon>
        <taxon>Craniata</taxon>
        <taxon>Vertebrata</taxon>
        <taxon>Euteleostomi</taxon>
        <taxon>Mammalia</taxon>
        <taxon>Eutheria</taxon>
        <taxon>Euarchontoglires</taxon>
        <taxon>Primates</taxon>
        <taxon>Haplorrhini</taxon>
        <taxon>Platyrrhini</taxon>
        <taxon>Cebidae</taxon>
        <taxon>Callitrichinae</taxon>
        <taxon>Saguinus</taxon>
    </lineage>
</organism>
<evidence type="ECO:0000313" key="2">
    <source>
        <dbReference type="EMBL" id="KAK2120771.1"/>
    </source>
</evidence>
<accession>A0ABQ9WHH1</accession>